<reference evidence="1 2" key="1">
    <citation type="submission" date="2016-08" db="EMBL/GenBank/DDBJ databases">
        <title>A new outlook on sporulation: Clostridium algidixylanolyticum.</title>
        <authorList>
            <person name="Poppleton D.I."/>
            <person name="Gribaldo S."/>
        </authorList>
    </citation>
    <scope>NUCLEOTIDE SEQUENCE [LARGE SCALE GENOMIC DNA]</scope>
    <source>
        <strain evidence="1 2">SPL73</strain>
    </source>
</reference>
<protein>
    <submittedName>
        <fullName evidence="1">Uncharacterized protein</fullName>
    </submittedName>
</protein>
<accession>A0A419STS6</accession>
<gene>
    <name evidence="1" type="ORF">BET01_10215</name>
</gene>
<name>A0A419STS6_9FIRM</name>
<dbReference type="RefSeq" id="WP_120198546.1">
    <property type="nucleotide sequence ID" value="NZ_MCIA01000034.1"/>
</dbReference>
<evidence type="ECO:0000313" key="1">
    <source>
        <dbReference type="EMBL" id="RKD28584.1"/>
    </source>
</evidence>
<comment type="caution">
    <text evidence="1">The sequence shown here is derived from an EMBL/GenBank/DDBJ whole genome shotgun (WGS) entry which is preliminary data.</text>
</comment>
<organism evidence="1 2">
    <name type="scientific">Lacrimispora algidixylanolytica</name>
    <dbReference type="NCBI Taxonomy" id="94868"/>
    <lineage>
        <taxon>Bacteria</taxon>
        <taxon>Bacillati</taxon>
        <taxon>Bacillota</taxon>
        <taxon>Clostridia</taxon>
        <taxon>Lachnospirales</taxon>
        <taxon>Lachnospiraceae</taxon>
        <taxon>Lacrimispora</taxon>
    </lineage>
</organism>
<keyword evidence="2" id="KW-1185">Reference proteome</keyword>
<dbReference type="Proteomes" id="UP000284277">
    <property type="component" value="Unassembled WGS sequence"/>
</dbReference>
<proteinExistence type="predicted"/>
<evidence type="ECO:0000313" key="2">
    <source>
        <dbReference type="Proteomes" id="UP000284277"/>
    </source>
</evidence>
<sequence length="86" mass="10087">MCLKWDCQFTSRTFATMMFIGDDCVLDKRNLTSDINKRPYFIVNKEGGRSADKKYSFYRYIKHEKETPYIRESSGISAGINGKQRE</sequence>
<dbReference type="EMBL" id="MCIA01000034">
    <property type="protein sequence ID" value="RKD28584.1"/>
    <property type="molecule type" value="Genomic_DNA"/>
</dbReference>
<dbReference type="OrthoDB" id="2061920at2"/>
<dbReference type="AlphaFoldDB" id="A0A419STS6"/>